<evidence type="ECO:0000256" key="1">
    <source>
        <dbReference type="ARBA" id="ARBA00007613"/>
    </source>
</evidence>
<keyword evidence="2" id="KW-0472">Membrane</keyword>
<dbReference type="Proteomes" id="UP001179363">
    <property type="component" value="Unassembled WGS sequence"/>
</dbReference>
<dbReference type="RefSeq" id="WP_236132684.1">
    <property type="nucleotide sequence ID" value="NZ_JAKGTH010000006.1"/>
</dbReference>
<evidence type="ECO:0000313" key="4">
    <source>
        <dbReference type="Proteomes" id="UP001179363"/>
    </source>
</evidence>
<evidence type="ECO:0000313" key="3">
    <source>
        <dbReference type="EMBL" id="MCF4100543.1"/>
    </source>
</evidence>
<keyword evidence="2" id="KW-0812">Transmembrane</keyword>
<dbReference type="Gene3D" id="2.20.200.10">
    <property type="entry name" value="Outer membrane efflux proteins (OEP)"/>
    <property type="match status" value="1"/>
</dbReference>
<dbReference type="Gene3D" id="1.20.1600.10">
    <property type="entry name" value="Outer membrane efflux proteins (OEP)"/>
    <property type="match status" value="1"/>
</dbReference>
<dbReference type="InterPro" id="IPR003423">
    <property type="entry name" value="OMP_efflux"/>
</dbReference>
<keyword evidence="2" id="KW-1134">Transmembrane beta strand</keyword>
<keyword evidence="2" id="KW-0732">Signal</keyword>
<feature type="signal peptide" evidence="2">
    <location>
        <begin position="1"/>
        <end position="21"/>
    </location>
</feature>
<dbReference type="PROSITE" id="PS51257">
    <property type="entry name" value="PROKAR_LIPOPROTEIN"/>
    <property type="match status" value="1"/>
</dbReference>
<gene>
    <name evidence="3" type="ORF">L1I30_02575</name>
</gene>
<dbReference type="EMBL" id="JAKGTH010000006">
    <property type="protein sequence ID" value="MCF4100543.1"/>
    <property type="molecule type" value="Genomic_DNA"/>
</dbReference>
<feature type="chain" id="PRO_5045003642" evidence="2">
    <location>
        <begin position="22"/>
        <end position="468"/>
    </location>
</feature>
<dbReference type="PANTHER" id="PTHR30203:SF33">
    <property type="entry name" value="BLR4455 PROTEIN"/>
    <property type="match status" value="1"/>
</dbReference>
<comment type="subcellular location">
    <subcellularLocation>
        <location evidence="2">Cell membrane</location>
        <topology evidence="2">Lipid-anchor</topology>
    </subcellularLocation>
</comment>
<proteinExistence type="inferred from homology"/>
<protein>
    <submittedName>
        <fullName evidence="3">Efflux transporter outer membrane subunit</fullName>
    </submittedName>
</protein>
<dbReference type="PANTHER" id="PTHR30203">
    <property type="entry name" value="OUTER MEMBRANE CATION EFFLUX PROTEIN"/>
    <property type="match status" value="1"/>
</dbReference>
<comment type="similarity">
    <text evidence="1 2">Belongs to the outer membrane factor (OMF) (TC 1.B.17) family.</text>
</comment>
<reference evidence="3" key="1">
    <citation type="submission" date="2022-01" db="EMBL/GenBank/DDBJ databases">
        <title>Gillisia lutea sp. nov., isolated from marine plastic residues from the Malvarosa beach (Valencia, Spain).</title>
        <authorList>
            <person name="Vidal-Verdu A."/>
            <person name="Molina-Menor E."/>
            <person name="Satari L."/>
            <person name="Pascual J."/>
            <person name="Pereto J."/>
            <person name="Porcar M."/>
        </authorList>
    </citation>
    <scope>NUCLEOTIDE SEQUENCE</scope>
    <source>
        <strain evidence="3">M10.2A</strain>
    </source>
</reference>
<dbReference type="NCBIfam" id="TIGR01845">
    <property type="entry name" value="outer_NodT"/>
    <property type="match status" value="1"/>
</dbReference>
<name>A0ABS9ECN0_9FLAO</name>
<organism evidence="3 4">
    <name type="scientific">Gillisia lutea</name>
    <dbReference type="NCBI Taxonomy" id="2909668"/>
    <lineage>
        <taxon>Bacteria</taxon>
        <taxon>Pseudomonadati</taxon>
        <taxon>Bacteroidota</taxon>
        <taxon>Flavobacteriia</taxon>
        <taxon>Flavobacteriales</taxon>
        <taxon>Flavobacteriaceae</taxon>
        <taxon>Gillisia</taxon>
    </lineage>
</organism>
<keyword evidence="2" id="KW-0449">Lipoprotein</keyword>
<dbReference type="Pfam" id="PF02321">
    <property type="entry name" value="OEP"/>
    <property type="match status" value="2"/>
</dbReference>
<dbReference type="InterPro" id="IPR010131">
    <property type="entry name" value="MdtP/NodT-like"/>
</dbReference>
<accession>A0ABS9ECN0</accession>
<sequence length="468" mass="52236">MKKLTLYKSFLIAAIPLLFQACFVAKDYKREEALVPQENLFRTDAIPQDSLSMAEVSWRELFTDPILASYIEEGLQNNLDIRIALQQILAAEAYVNQGKSGYLPTLGASTGVSRQEFSKNSNPNQAAIGNFTQYEVAANLSWEADIWGKIRSNKRAFDASYLQSVAAHQAVKTRLIASIATTYYQLLALDEQRKITLETIDTRSESLETTQALKEAGNLTEVGVKQTEAQLNTAKALLLDIENQIRVQENSLSILLGQAPQALERGSLENQIITSDLNIGIPAQLLSNRPDILEAEYNLINAFELTNVAKSNFYPSLQITASGGFQSLDLEKLFDVNSLFASMVGSLTQPIFNGRRIRTEYEVSQARQEEAKLNFQRALLNAGKEVSDALYAYQYNTQKIEVKSLEFDAYNKATGYSEELLDNGLVNYLEVLIARQNSLNSQIDMVNAKFSQLEAMVELYRALGGGWR</sequence>
<evidence type="ECO:0000256" key="2">
    <source>
        <dbReference type="RuleBase" id="RU362097"/>
    </source>
</evidence>
<comment type="caution">
    <text evidence="3">The sequence shown here is derived from an EMBL/GenBank/DDBJ whole genome shotgun (WGS) entry which is preliminary data.</text>
</comment>
<dbReference type="SUPFAM" id="SSF56954">
    <property type="entry name" value="Outer membrane efflux proteins (OEP)"/>
    <property type="match status" value="1"/>
</dbReference>
<keyword evidence="2" id="KW-0564">Palmitate</keyword>
<keyword evidence="4" id="KW-1185">Reference proteome</keyword>